<dbReference type="Pfam" id="PF01510">
    <property type="entry name" value="Amidase_2"/>
    <property type="match status" value="1"/>
</dbReference>
<evidence type="ECO:0000313" key="6">
    <source>
        <dbReference type="EMBL" id="AWI29121.1"/>
    </source>
</evidence>
<keyword evidence="7" id="KW-1185">Reference proteome</keyword>
<reference evidence="6 7" key="1">
    <citation type="submission" date="2018-05" db="EMBL/GenBank/DDBJ databases">
        <title>Complete genome sequence of sponge-derived Streptomyces sp. HNM0039.</title>
        <authorList>
            <person name="Huang X."/>
            <person name="Zhou S."/>
        </authorList>
    </citation>
    <scope>NUCLEOTIDE SEQUENCE [LARGE SCALE GENOMIC DNA]</scope>
    <source>
        <strain evidence="6 7">HNM0039</strain>
    </source>
</reference>
<dbReference type="CDD" id="cd06583">
    <property type="entry name" value="PGRP"/>
    <property type="match status" value="1"/>
</dbReference>
<dbReference type="OrthoDB" id="514320at2"/>
<dbReference type="EMBL" id="CP029188">
    <property type="protein sequence ID" value="AWI29121.1"/>
    <property type="molecule type" value="Genomic_DNA"/>
</dbReference>
<evidence type="ECO:0000259" key="4">
    <source>
        <dbReference type="SMART" id="SM00644"/>
    </source>
</evidence>
<evidence type="ECO:0000256" key="1">
    <source>
        <dbReference type="ARBA" id="ARBA00007553"/>
    </source>
</evidence>
<dbReference type="RefSeq" id="WP_108906226.1">
    <property type="nucleotide sequence ID" value="NZ_CP029188.1"/>
</dbReference>
<feature type="signal peptide" evidence="3">
    <location>
        <begin position="1"/>
        <end position="28"/>
    </location>
</feature>
<dbReference type="InterPro" id="IPR015510">
    <property type="entry name" value="PGRP"/>
</dbReference>
<dbReference type="GO" id="GO:0009253">
    <property type="term" value="P:peptidoglycan catabolic process"/>
    <property type="evidence" value="ECO:0007669"/>
    <property type="project" value="InterPro"/>
</dbReference>
<evidence type="ECO:0000256" key="3">
    <source>
        <dbReference type="SAM" id="SignalP"/>
    </source>
</evidence>
<dbReference type="Proteomes" id="UP000244900">
    <property type="component" value="Chromosome"/>
</dbReference>
<dbReference type="InterPro" id="IPR006619">
    <property type="entry name" value="PGRP_domain_met/bac"/>
</dbReference>
<accession>A0A2S1SRU0</accession>
<evidence type="ECO:0000313" key="7">
    <source>
        <dbReference type="Proteomes" id="UP000244900"/>
    </source>
</evidence>
<dbReference type="SUPFAM" id="SSF55846">
    <property type="entry name" value="N-acetylmuramoyl-L-alanine amidase-like"/>
    <property type="match status" value="1"/>
</dbReference>
<dbReference type="InterPro" id="IPR002502">
    <property type="entry name" value="Amidase_domain"/>
</dbReference>
<dbReference type="GO" id="GO:0008270">
    <property type="term" value="F:zinc ion binding"/>
    <property type="evidence" value="ECO:0007669"/>
    <property type="project" value="InterPro"/>
</dbReference>
<dbReference type="PANTHER" id="PTHR11022:SF41">
    <property type="entry name" value="PEPTIDOGLYCAN-RECOGNITION PROTEIN LC-RELATED"/>
    <property type="match status" value="1"/>
</dbReference>
<dbReference type="PANTHER" id="PTHR11022">
    <property type="entry name" value="PEPTIDOGLYCAN RECOGNITION PROTEIN"/>
    <property type="match status" value="1"/>
</dbReference>
<keyword evidence="3" id="KW-0732">Signal</keyword>
<dbReference type="SMART" id="SM00701">
    <property type="entry name" value="PGRP"/>
    <property type="match status" value="1"/>
</dbReference>
<sequence>MRAYLASSIGAACTAALVLPALTPEASAASRVPDVPGSTQSLPLVPLPGRERAAGGTVAQGLPQRETRPFSLVGVVWEDPDRELHASVQVRTRATGSGAWSPWQDVESHDAAHAPDPGSPERAAGTVRGATAPLWVGASDAVAVRVRPESAPGAPRSATPPLPGGLRLELVDPGDGLPQTPRPETPQPGSPQPEVPQPEVPQPGSPVNPAPQKPPPLNPLPERPEIAVPGEGVYEELPGFVVDPALTASLTPESAAASAVNADLAPLGADAILPLTKAETEAQAMAYGFAKPYIGPRPGIVTRKGWGADEALREKQFVYTKTVQAAFVHHTATGNRFTCAQSASVLRSIYRYHVESSGWRDIGYNFAVDKCGNIYEGRAGGVAKPVLGAHTRGFNTNSMGIAVLGTYSSTAPPKAAVEAIAKLTAWKLGLFGVNPKSTTYLTSGGGNKYAKGTKAKLNVISGHRDGFATDCPGTLLYGQLGTARTVAARLQGR</sequence>
<organism evidence="6 7">
    <name type="scientific">Streptomyces tirandamycinicus</name>
    <dbReference type="NCBI Taxonomy" id="2174846"/>
    <lineage>
        <taxon>Bacteria</taxon>
        <taxon>Bacillati</taxon>
        <taxon>Actinomycetota</taxon>
        <taxon>Actinomycetes</taxon>
        <taxon>Kitasatosporales</taxon>
        <taxon>Streptomycetaceae</taxon>
        <taxon>Streptomyces</taxon>
    </lineage>
</organism>
<gene>
    <name evidence="6" type="ORF">DDW44_10235</name>
</gene>
<protein>
    <submittedName>
        <fullName evidence="6">N-acetylmuramoyl-L-alanine amidase</fullName>
    </submittedName>
</protein>
<dbReference type="Gene3D" id="3.40.80.10">
    <property type="entry name" value="Peptidoglycan recognition protein-like"/>
    <property type="match status" value="1"/>
</dbReference>
<dbReference type="AlphaFoldDB" id="A0A2S1SRU0"/>
<feature type="region of interest" description="Disordered" evidence="2">
    <location>
        <begin position="146"/>
        <end position="226"/>
    </location>
</feature>
<feature type="domain" description="Peptidoglycan recognition protein family" evidence="5">
    <location>
        <begin position="298"/>
        <end position="446"/>
    </location>
</feature>
<feature type="compositionally biased region" description="Pro residues" evidence="2">
    <location>
        <begin position="180"/>
        <end position="221"/>
    </location>
</feature>
<comment type="similarity">
    <text evidence="1">Belongs to the N-acetylmuramoyl-L-alanine amidase 2 family.</text>
</comment>
<dbReference type="KEGG" id="stir:DDW44_10235"/>
<dbReference type="GO" id="GO:0008745">
    <property type="term" value="F:N-acetylmuramoyl-L-alanine amidase activity"/>
    <property type="evidence" value="ECO:0007669"/>
    <property type="project" value="InterPro"/>
</dbReference>
<evidence type="ECO:0000259" key="5">
    <source>
        <dbReference type="SMART" id="SM00701"/>
    </source>
</evidence>
<dbReference type="SMART" id="SM00644">
    <property type="entry name" value="Ami_2"/>
    <property type="match status" value="1"/>
</dbReference>
<name>A0A2S1SRU0_9ACTN</name>
<feature type="domain" description="N-acetylmuramoyl-L-alanine amidase" evidence="4">
    <location>
        <begin position="312"/>
        <end position="467"/>
    </location>
</feature>
<feature type="region of interest" description="Disordered" evidence="2">
    <location>
        <begin position="92"/>
        <end position="125"/>
    </location>
</feature>
<feature type="chain" id="PRO_5015578910" evidence="3">
    <location>
        <begin position="29"/>
        <end position="493"/>
    </location>
</feature>
<dbReference type="InterPro" id="IPR036505">
    <property type="entry name" value="Amidase/PGRP_sf"/>
</dbReference>
<proteinExistence type="inferred from homology"/>
<evidence type="ECO:0000256" key="2">
    <source>
        <dbReference type="SAM" id="MobiDB-lite"/>
    </source>
</evidence>